<evidence type="ECO:0000256" key="1">
    <source>
        <dbReference type="ARBA" id="ARBA00006432"/>
    </source>
</evidence>
<keyword evidence="7" id="KW-1185">Reference proteome</keyword>
<evidence type="ECO:0000259" key="5">
    <source>
        <dbReference type="Pfam" id="PF13193"/>
    </source>
</evidence>
<dbReference type="InterPro" id="IPR000873">
    <property type="entry name" value="AMP-dep_synth/lig_dom"/>
</dbReference>
<proteinExistence type="inferred from homology"/>
<dbReference type="Pfam" id="PF13193">
    <property type="entry name" value="AMP-binding_C"/>
    <property type="match status" value="1"/>
</dbReference>
<evidence type="ECO:0000256" key="3">
    <source>
        <dbReference type="SAM" id="MobiDB-lite"/>
    </source>
</evidence>
<dbReference type="InterPro" id="IPR025110">
    <property type="entry name" value="AMP-bd_C"/>
</dbReference>
<gene>
    <name evidence="6" type="ORF">I4I81_19020</name>
</gene>
<feature type="domain" description="AMP-binding enzyme C-terminal" evidence="5">
    <location>
        <begin position="392"/>
        <end position="457"/>
    </location>
</feature>
<organism evidence="6 7">
    <name type="scientific">Pseudonocardia abyssalis</name>
    <dbReference type="NCBI Taxonomy" id="2792008"/>
    <lineage>
        <taxon>Bacteria</taxon>
        <taxon>Bacillati</taxon>
        <taxon>Actinomycetota</taxon>
        <taxon>Actinomycetes</taxon>
        <taxon>Pseudonocardiales</taxon>
        <taxon>Pseudonocardiaceae</taxon>
        <taxon>Pseudonocardia</taxon>
    </lineage>
</organism>
<dbReference type="Proteomes" id="UP000694287">
    <property type="component" value="Unassembled WGS sequence"/>
</dbReference>
<feature type="compositionally biased region" description="Pro residues" evidence="3">
    <location>
        <begin position="122"/>
        <end position="133"/>
    </location>
</feature>
<sequence>MPVGTGFDRLAEHDPDAVALYAPDGPVTRVELAAASTRAAREFAASGVRQDDLVTIGLGNGAAFYAAVLGAWKLGAVPQPVSAKLPAAELAALVEIADPPIVVGLEAADRPWLPSTWTPDPSLSPDPLPPALPPSWKAPTSGGSTGRPKIIVAGAAGWTDEVTARAERLRIGGPGDVFAVTAPLYHNAPFMFSLIALLRGCPLLVLDRFDGAHVLDAVTRHRVHWFYAVPTLMGRILRLPDDVRAAADLSSVRTLLHVGAPCPEPVKRAWIEWIGPEKVVELYAGTESLAVCMIDGVEWLEHPGSVGRPVSGEMRIADADGTPLPVGEVGEVWMRPPPDTTTYHYLGAESRFVDGWESIGDLGHMDADGYLFLADRRSDLILVGGSNVYPAEVEAALADHPHVLSCCVIGLPDDDLGARVHAIVELAAEVSDGDLRAHVAARLTSTKIPRTWERVDGPLREDTGKIRRSALRQARLTHGH</sequence>
<reference evidence="6 7" key="1">
    <citation type="submission" date="2020-11" db="EMBL/GenBank/DDBJ databases">
        <title>Pseudonocardia abyssalis sp. nov. and Pseudonocardia oceani sp. nov., description and phylogenomic analysis of two novel actinomycetes isolated from the deep Southern Ocean.</title>
        <authorList>
            <person name="Parra J."/>
        </authorList>
    </citation>
    <scope>NUCLEOTIDE SEQUENCE [LARGE SCALE GENOMIC DNA]</scope>
    <source>
        <strain evidence="6 7">KRD-168</strain>
    </source>
</reference>
<dbReference type="PANTHER" id="PTHR43201">
    <property type="entry name" value="ACYL-COA SYNTHETASE"/>
    <property type="match status" value="1"/>
</dbReference>
<evidence type="ECO:0000313" key="6">
    <source>
        <dbReference type="EMBL" id="MBW0136342.1"/>
    </source>
</evidence>
<protein>
    <submittedName>
        <fullName evidence="6">AMP-binding protein</fullName>
    </submittedName>
</protein>
<feature type="region of interest" description="Disordered" evidence="3">
    <location>
        <begin position="116"/>
        <end position="145"/>
    </location>
</feature>
<feature type="domain" description="AMP-dependent synthetase/ligase" evidence="4">
    <location>
        <begin position="7"/>
        <end position="337"/>
    </location>
</feature>
<accession>A0ABS6UVQ5</accession>
<keyword evidence="2" id="KW-0436">Ligase</keyword>
<name>A0ABS6UVQ5_9PSEU</name>
<dbReference type="Pfam" id="PF00501">
    <property type="entry name" value="AMP-binding"/>
    <property type="match status" value="1"/>
</dbReference>
<dbReference type="EMBL" id="JADQDK010000001">
    <property type="protein sequence ID" value="MBW0136342.1"/>
    <property type="molecule type" value="Genomic_DNA"/>
</dbReference>
<evidence type="ECO:0000256" key="2">
    <source>
        <dbReference type="ARBA" id="ARBA00022598"/>
    </source>
</evidence>
<evidence type="ECO:0000313" key="7">
    <source>
        <dbReference type="Proteomes" id="UP000694287"/>
    </source>
</evidence>
<dbReference type="PANTHER" id="PTHR43201:SF5">
    <property type="entry name" value="MEDIUM-CHAIN ACYL-COA LIGASE ACSF2, MITOCHONDRIAL"/>
    <property type="match status" value="1"/>
</dbReference>
<comment type="caution">
    <text evidence="6">The sequence shown here is derived from an EMBL/GenBank/DDBJ whole genome shotgun (WGS) entry which is preliminary data.</text>
</comment>
<evidence type="ECO:0000259" key="4">
    <source>
        <dbReference type="Pfam" id="PF00501"/>
    </source>
</evidence>
<comment type="similarity">
    <text evidence="1">Belongs to the ATP-dependent AMP-binding enzyme family.</text>
</comment>